<comment type="caution">
    <text evidence="7">The sequence shown here is derived from an EMBL/GenBank/DDBJ whole genome shotgun (WGS) entry which is preliminary data.</text>
</comment>
<name>A0A1F7U6N9_9BACT</name>
<proteinExistence type="inferred from homology"/>
<evidence type="ECO:0008006" key="9">
    <source>
        <dbReference type="Google" id="ProtNLM"/>
    </source>
</evidence>
<sequence length="131" mass="15033">MTVSERYNQLIKPAWAPPTWIFGPVWTGLYFVMAITFSYTAYLFFKGFFPFSVLLPFILNLIFNMAFMPLMFGWRQVPLATVDIILTLGTLLWALAAVYPYAPLVTYANIPYVLWSAFATGLQLTVAWLNR</sequence>
<keyword evidence="3 6" id="KW-0812">Transmembrane</keyword>
<protein>
    <recommendedName>
        <fullName evidence="9">TspO protein</fullName>
    </recommendedName>
</protein>
<gene>
    <name evidence="7" type="ORF">A3C96_01455</name>
</gene>
<dbReference type="Gene3D" id="1.20.1260.100">
    <property type="entry name" value="TspO/MBR protein"/>
    <property type="match status" value="1"/>
</dbReference>
<feature type="transmembrane region" description="Helical" evidence="6">
    <location>
        <begin position="20"/>
        <end position="42"/>
    </location>
</feature>
<dbReference type="InterPro" id="IPR004307">
    <property type="entry name" value="TspO_MBR"/>
</dbReference>
<feature type="transmembrane region" description="Helical" evidence="6">
    <location>
        <begin position="79"/>
        <end position="100"/>
    </location>
</feature>
<evidence type="ECO:0000256" key="2">
    <source>
        <dbReference type="ARBA" id="ARBA00007524"/>
    </source>
</evidence>
<keyword evidence="4 6" id="KW-1133">Transmembrane helix</keyword>
<dbReference type="Proteomes" id="UP000177088">
    <property type="component" value="Unassembled WGS sequence"/>
</dbReference>
<evidence type="ECO:0000256" key="1">
    <source>
        <dbReference type="ARBA" id="ARBA00004141"/>
    </source>
</evidence>
<feature type="transmembrane region" description="Helical" evidence="6">
    <location>
        <begin position="112"/>
        <end position="129"/>
    </location>
</feature>
<feature type="transmembrane region" description="Helical" evidence="6">
    <location>
        <begin position="48"/>
        <end position="67"/>
    </location>
</feature>
<evidence type="ECO:0000256" key="3">
    <source>
        <dbReference type="ARBA" id="ARBA00022692"/>
    </source>
</evidence>
<comment type="subcellular location">
    <subcellularLocation>
        <location evidence="1">Membrane</location>
        <topology evidence="1">Multi-pass membrane protein</topology>
    </subcellularLocation>
</comment>
<dbReference type="GO" id="GO:0016020">
    <property type="term" value="C:membrane"/>
    <property type="evidence" value="ECO:0007669"/>
    <property type="project" value="UniProtKB-SubCell"/>
</dbReference>
<reference evidence="7 8" key="1">
    <citation type="journal article" date="2016" name="Nat. Commun.">
        <title>Thousands of microbial genomes shed light on interconnected biogeochemical processes in an aquifer system.</title>
        <authorList>
            <person name="Anantharaman K."/>
            <person name="Brown C.T."/>
            <person name="Hug L.A."/>
            <person name="Sharon I."/>
            <person name="Castelle C.J."/>
            <person name="Probst A.J."/>
            <person name="Thomas B.C."/>
            <person name="Singh A."/>
            <person name="Wilkins M.J."/>
            <person name="Karaoz U."/>
            <person name="Brodie E.L."/>
            <person name="Williams K.H."/>
            <person name="Hubbard S.S."/>
            <person name="Banfield J.F."/>
        </authorList>
    </citation>
    <scope>NUCLEOTIDE SEQUENCE [LARGE SCALE GENOMIC DNA]</scope>
</reference>
<evidence type="ECO:0000256" key="4">
    <source>
        <dbReference type="ARBA" id="ARBA00022989"/>
    </source>
</evidence>
<evidence type="ECO:0000256" key="6">
    <source>
        <dbReference type="SAM" id="Phobius"/>
    </source>
</evidence>
<dbReference type="Pfam" id="PF03073">
    <property type="entry name" value="TspO_MBR"/>
    <property type="match status" value="1"/>
</dbReference>
<dbReference type="PANTHER" id="PTHR10057:SF0">
    <property type="entry name" value="TRANSLOCATOR PROTEIN"/>
    <property type="match status" value="1"/>
</dbReference>
<accession>A0A1F7U6N9</accession>
<organism evidence="7 8">
    <name type="scientific">Candidatus Uhrbacteria bacterium RIFCSPHIGHO2_02_FULL_60_10</name>
    <dbReference type="NCBI Taxonomy" id="1802392"/>
    <lineage>
        <taxon>Bacteria</taxon>
        <taxon>Candidatus Uhriibacteriota</taxon>
    </lineage>
</organism>
<dbReference type="CDD" id="cd15904">
    <property type="entry name" value="TSPO_MBR"/>
    <property type="match status" value="1"/>
</dbReference>
<dbReference type="PANTHER" id="PTHR10057">
    <property type="entry name" value="PERIPHERAL-TYPE BENZODIAZEPINE RECEPTOR"/>
    <property type="match status" value="1"/>
</dbReference>
<dbReference type="FunFam" id="1.20.1260.100:FF:000001">
    <property type="entry name" value="translocator protein 2"/>
    <property type="match status" value="1"/>
</dbReference>
<dbReference type="EMBL" id="MGEA01000043">
    <property type="protein sequence ID" value="OGL73891.1"/>
    <property type="molecule type" value="Genomic_DNA"/>
</dbReference>
<evidence type="ECO:0000313" key="7">
    <source>
        <dbReference type="EMBL" id="OGL73891.1"/>
    </source>
</evidence>
<evidence type="ECO:0000256" key="5">
    <source>
        <dbReference type="ARBA" id="ARBA00023136"/>
    </source>
</evidence>
<dbReference type="PIRSF" id="PIRSF005859">
    <property type="entry name" value="PBR"/>
    <property type="match status" value="1"/>
</dbReference>
<keyword evidence="5 6" id="KW-0472">Membrane</keyword>
<dbReference type="AlphaFoldDB" id="A0A1F7U6N9"/>
<comment type="similarity">
    <text evidence="2">Belongs to the TspO/BZRP family.</text>
</comment>
<evidence type="ECO:0000313" key="8">
    <source>
        <dbReference type="Proteomes" id="UP000177088"/>
    </source>
</evidence>
<dbReference type="GO" id="GO:0033013">
    <property type="term" value="P:tetrapyrrole metabolic process"/>
    <property type="evidence" value="ECO:0007669"/>
    <property type="project" value="UniProtKB-ARBA"/>
</dbReference>
<dbReference type="InterPro" id="IPR038330">
    <property type="entry name" value="TspO/MBR-related_sf"/>
</dbReference>